<sequence length="410" mass="45893">MKCKFTLLMVLFCMCLSFTSNAQEVIDSKFGKGIINVIAKDSSWSMKFATRMQILSTSVLSANDPNSTEIEQNFSIRRARFKFDGFAFSPKLKYKFELGLSNRDISGGSQFTRNTPRYILDAVVMWNFAPNWELWAGQTKLPGNIERVISSGNLQFVDRSLLNSRFNIDRDVGIQIRHIDKLGKNFVIREKIAISQGEGRNVTEGNEGGLQYTGRIEFLPFGEFISKGDYSSSDLKREPTPKLMAAINYDHNNNAVRERSNLGGYMFLSDGSLYQTNINTLFADAIFKYQGFSFQGEFAQRTAENAIATEADGTPATDADGVATGDVVNVGNSLNLQAGYLLPSNWEFSGRYTNIRLDNIAGGRDTDQYTAGVSKYLSGHKLKVQSDLSYTTINGEGDNWMFRLQLDVHF</sequence>
<dbReference type="Gene3D" id="2.40.160.10">
    <property type="entry name" value="Porin"/>
    <property type="match status" value="1"/>
</dbReference>
<name>A0ABV9I1B8_9FLAO</name>
<feature type="chain" id="PRO_5045967036" evidence="1">
    <location>
        <begin position="23"/>
        <end position="410"/>
    </location>
</feature>
<dbReference type="Proteomes" id="UP001596043">
    <property type="component" value="Unassembled WGS sequence"/>
</dbReference>
<evidence type="ECO:0000313" key="3">
    <source>
        <dbReference type="Proteomes" id="UP001596043"/>
    </source>
</evidence>
<dbReference type="InterPro" id="IPR023614">
    <property type="entry name" value="Porin_dom_sf"/>
</dbReference>
<feature type="signal peptide" evidence="1">
    <location>
        <begin position="1"/>
        <end position="22"/>
    </location>
</feature>
<proteinExistence type="predicted"/>
<keyword evidence="3" id="KW-1185">Reference proteome</keyword>
<organism evidence="2 3">
    <name type="scientific">Dokdonia ponticola</name>
    <dbReference type="NCBI Taxonomy" id="2041041"/>
    <lineage>
        <taxon>Bacteria</taxon>
        <taxon>Pseudomonadati</taxon>
        <taxon>Bacteroidota</taxon>
        <taxon>Flavobacteriia</taxon>
        <taxon>Flavobacteriales</taxon>
        <taxon>Flavobacteriaceae</taxon>
        <taxon>Dokdonia</taxon>
    </lineage>
</organism>
<protein>
    <submittedName>
        <fullName evidence="2">Porin</fullName>
    </submittedName>
</protein>
<keyword evidence="1" id="KW-0732">Signal</keyword>
<dbReference type="InterPro" id="IPR010870">
    <property type="entry name" value="Porin_O/P"/>
</dbReference>
<comment type="caution">
    <text evidence="2">The sequence shown here is derived from an EMBL/GenBank/DDBJ whole genome shotgun (WGS) entry which is preliminary data.</text>
</comment>
<dbReference type="Pfam" id="PF07396">
    <property type="entry name" value="Porin_O_P"/>
    <property type="match status" value="1"/>
</dbReference>
<gene>
    <name evidence="2" type="ORF">ACFO3O_16165</name>
</gene>
<accession>A0ABV9I1B8</accession>
<evidence type="ECO:0000313" key="2">
    <source>
        <dbReference type="EMBL" id="MFC4635446.1"/>
    </source>
</evidence>
<dbReference type="RefSeq" id="WP_379980671.1">
    <property type="nucleotide sequence ID" value="NZ_JBHSFV010000010.1"/>
</dbReference>
<reference evidence="3" key="1">
    <citation type="journal article" date="2019" name="Int. J. Syst. Evol. Microbiol.">
        <title>The Global Catalogue of Microorganisms (GCM) 10K type strain sequencing project: providing services to taxonomists for standard genome sequencing and annotation.</title>
        <authorList>
            <consortium name="The Broad Institute Genomics Platform"/>
            <consortium name="The Broad Institute Genome Sequencing Center for Infectious Disease"/>
            <person name="Wu L."/>
            <person name="Ma J."/>
        </authorList>
    </citation>
    <scope>NUCLEOTIDE SEQUENCE [LARGE SCALE GENOMIC DNA]</scope>
    <source>
        <strain evidence="3">YJ-61-S</strain>
    </source>
</reference>
<dbReference type="EMBL" id="JBHSFV010000010">
    <property type="protein sequence ID" value="MFC4635446.1"/>
    <property type="molecule type" value="Genomic_DNA"/>
</dbReference>
<dbReference type="SUPFAM" id="SSF56935">
    <property type="entry name" value="Porins"/>
    <property type="match status" value="1"/>
</dbReference>
<evidence type="ECO:0000256" key="1">
    <source>
        <dbReference type="SAM" id="SignalP"/>
    </source>
</evidence>